<proteinExistence type="predicted"/>
<protein>
    <recommendedName>
        <fullName evidence="3">Nucleotidyltransferase family protein</fullName>
    </recommendedName>
</protein>
<organism evidence="1 2">
    <name type="scientific">Luteitalea pratensis</name>
    <dbReference type="NCBI Taxonomy" id="1855912"/>
    <lineage>
        <taxon>Bacteria</taxon>
        <taxon>Pseudomonadati</taxon>
        <taxon>Acidobacteriota</taxon>
        <taxon>Vicinamibacteria</taxon>
        <taxon>Vicinamibacterales</taxon>
        <taxon>Vicinamibacteraceae</taxon>
        <taxon>Luteitalea</taxon>
    </lineage>
</organism>
<reference evidence="2" key="2">
    <citation type="submission" date="2016-04" db="EMBL/GenBank/DDBJ databases">
        <title>First Complete Genome Sequence of a Subdivision 6 Acidobacterium.</title>
        <authorList>
            <person name="Huang S."/>
            <person name="Vieira S."/>
            <person name="Bunk B."/>
            <person name="Riedel T."/>
            <person name="Sproeer C."/>
            <person name="Overmann J."/>
        </authorList>
    </citation>
    <scope>NUCLEOTIDE SEQUENCE [LARGE SCALE GENOMIC DNA]</scope>
    <source>
        <strain evidence="2">DSM 100886 HEG_-6_39</strain>
    </source>
</reference>
<gene>
    <name evidence="1" type="ORF">LuPra_01921</name>
</gene>
<dbReference type="RefSeq" id="WP_110170534.1">
    <property type="nucleotide sequence ID" value="NZ_CP015136.1"/>
</dbReference>
<evidence type="ECO:0000313" key="2">
    <source>
        <dbReference type="Proteomes" id="UP000076079"/>
    </source>
</evidence>
<accession>A0A143PJH6</accession>
<evidence type="ECO:0000313" key="1">
    <source>
        <dbReference type="EMBL" id="AMY08717.1"/>
    </source>
</evidence>
<dbReference type="STRING" id="1855912.LuPra_01921"/>
<evidence type="ECO:0008006" key="3">
    <source>
        <dbReference type="Google" id="ProtNLM"/>
    </source>
</evidence>
<dbReference type="EMBL" id="CP015136">
    <property type="protein sequence ID" value="AMY08717.1"/>
    <property type="molecule type" value="Genomic_DNA"/>
</dbReference>
<dbReference type="KEGG" id="abac:LuPra_01921"/>
<dbReference type="OrthoDB" id="3078360at2"/>
<sequence length="166" mass="17988">MESFAGVLRWLDGLTSAGVIEDYAITGAVASSIWDEATATQDLDVAVIVAESDHSPLDPLRPILAWLEAQGYQFDGEHVIVCGVPIQLLPAWHPLIAEAVRAAVDIPYGEADPPVSMRLMAPTYLVASWRLPGAASTRRLERAQRLRAAGLVDETLLAELVARYDL</sequence>
<keyword evidence="2" id="KW-1185">Reference proteome</keyword>
<dbReference type="Proteomes" id="UP000076079">
    <property type="component" value="Chromosome"/>
</dbReference>
<name>A0A143PJH6_LUTPR</name>
<reference evidence="1 2" key="1">
    <citation type="journal article" date="2016" name="Genome Announc.">
        <title>First Complete Genome Sequence of a Subdivision 6 Acidobacterium Strain.</title>
        <authorList>
            <person name="Huang S."/>
            <person name="Vieira S."/>
            <person name="Bunk B."/>
            <person name="Riedel T."/>
            <person name="Sproer C."/>
            <person name="Overmann J."/>
        </authorList>
    </citation>
    <scope>NUCLEOTIDE SEQUENCE [LARGE SCALE GENOMIC DNA]</scope>
    <source>
        <strain evidence="2">DSM 100886 HEG_-6_39</strain>
    </source>
</reference>
<dbReference type="AlphaFoldDB" id="A0A143PJH6"/>